<accession>A0A1Y1YBN8</accession>
<dbReference type="CDD" id="cd00340">
    <property type="entry name" value="GSH_Peroxidase"/>
    <property type="match status" value="1"/>
</dbReference>
<protein>
    <recommendedName>
        <fullName evidence="6">Glutathione peroxidase</fullName>
    </recommendedName>
</protein>
<dbReference type="GO" id="GO:0140824">
    <property type="term" value="F:thioredoxin-dependent peroxiredoxin activity"/>
    <property type="evidence" value="ECO:0007669"/>
    <property type="project" value="UniProtKB-EC"/>
</dbReference>
<proteinExistence type="inferred from homology"/>
<dbReference type="OrthoDB" id="446890at2759"/>
<dbReference type="PROSITE" id="PS51355">
    <property type="entry name" value="GLUTATHIONE_PEROXID_3"/>
    <property type="match status" value="1"/>
</dbReference>
<dbReference type="EMBL" id="MCFE01000175">
    <property type="protein sequence ID" value="ORX95461.1"/>
    <property type="molecule type" value="Genomic_DNA"/>
</dbReference>
<evidence type="ECO:0000256" key="1">
    <source>
        <dbReference type="ARBA" id="ARBA00006926"/>
    </source>
</evidence>
<feature type="active site" evidence="5">
    <location>
        <position position="38"/>
    </location>
</feature>
<dbReference type="PROSITE" id="PS00460">
    <property type="entry name" value="GLUTATHIONE_PEROXID_1"/>
    <property type="match status" value="1"/>
</dbReference>
<organism evidence="7 8">
    <name type="scientific">Basidiobolus meristosporus CBS 931.73</name>
    <dbReference type="NCBI Taxonomy" id="1314790"/>
    <lineage>
        <taxon>Eukaryota</taxon>
        <taxon>Fungi</taxon>
        <taxon>Fungi incertae sedis</taxon>
        <taxon>Zoopagomycota</taxon>
        <taxon>Entomophthoromycotina</taxon>
        <taxon>Basidiobolomycetes</taxon>
        <taxon>Basidiobolales</taxon>
        <taxon>Basidiobolaceae</taxon>
        <taxon>Basidiobolus</taxon>
    </lineage>
</organism>
<dbReference type="PRINTS" id="PR01011">
    <property type="entry name" value="GLUTPROXDASE"/>
</dbReference>
<dbReference type="FunCoup" id="A0A1Y1YBN8">
    <property type="interactions" value="196"/>
</dbReference>
<dbReference type="InterPro" id="IPR000889">
    <property type="entry name" value="Glutathione_peroxidase"/>
</dbReference>
<evidence type="ECO:0000313" key="8">
    <source>
        <dbReference type="Proteomes" id="UP000193498"/>
    </source>
</evidence>
<comment type="catalytic activity">
    <reaction evidence="4">
        <text>a hydroperoxide + [thioredoxin]-dithiol = an alcohol + [thioredoxin]-disulfide + H2O</text>
        <dbReference type="Rhea" id="RHEA:62620"/>
        <dbReference type="Rhea" id="RHEA-COMP:10698"/>
        <dbReference type="Rhea" id="RHEA-COMP:10700"/>
        <dbReference type="ChEBI" id="CHEBI:15377"/>
        <dbReference type="ChEBI" id="CHEBI:29950"/>
        <dbReference type="ChEBI" id="CHEBI:30879"/>
        <dbReference type="ChEBI" id="CHEBI:35924"/>
        <dbReference type="ChEBI" id="CHEBI:50058"/>
        <dbReference type="EC" id="1.11.1.24"/>
    </reaction>
</comment>
<name>A0A1Y1YBN8_9FUNG</name>
<keyword evidence="8" id="KW-1185">Reference proteome</keyword>
<dbReference type="Pfam" id="PF00255">
    <property type="entry name" value="GSHPx"/>
    <property type="match status" value="1"/>
</dbReference>
<dbReference type="Gene3D" id="3.40.30.10">
    <property type="entry name" value="Glutaredoxin"/>
    <property type="match status" value="1"/>
</dbReference>
<dbReference type="STRING" id="1314790.A0A1Y1YBN8"/>
<dbReference type="PIRSF" id="PIRSF000303">
    <property type="entry name" value="Glutathion_perox"/>
    <property type="match status" value="1"/>
</dbReference>
<gene>
    <name evidence="7" type="ORF">K493DRAFT_314984</name>
</gene>
<dbReference type="FunFam" id="3.40.30.10:FF:000010">
    <property type="entry name" value="Glutathione peroxidase"/>
    <property type="match status" value="1"/>
</dbReference>
<sequence>MSTSAFYDLKANDKTHREMDFSTLKGKVVLIVNVASKCGFTPQYKALEAIYKQYKDRDFVILGFPCDQFGGQEPGNDEEISSFCELNFGVTFPLMEKVEVNGDHAHPVFEYIKQQKPGLLGMKRVKWNFEKFLIDRNGNVKSRYASTTKPESIAQDIESLLG</sequence>
<keyword evidence="3 6" id="KW-0560">Oxidoreductase</keyword>
<reference evidence="7 8" key="1">
    <citation type="submission" date="2016-07" db="EMBL/GenBank/DDBJ databases">
        <title>Pervasive Adenine N6-methylation of Active Genes in Fungi.</title>
        <authorList>
            <consortium name="DOE Joint Genome Institute"/>
            <person name="Mondo S.J."/>
            <person name="Dannebaum R.O."/>
            <person name="Kuo R.C."/>
            <person name="Labutti K."/>
            <person name="Haridas S."/>
            <person name="Kuo A."/>
            <person name="Salamov A."/>
            <person name="Ahrendt S.R."/>
            <person name="Lipzen A."/>
            <person name="Sullivan W."/>
            <person name="Andreopoulos W.B."/>
            <person name="Clum A."/>
            <person name="Lindquist E."/>
            <person name="Daum C."/>
            <person name="Ramamoorthy G.K."/>
            <person name="Gryganskyi A."/>
            <person name="Culley D."/>
            <person name="Magnuson J.K."/>
            <person name="James T.Y."/>
            <person name="O'Malley M.A."/>
            <person name="Stajich J.E."/>
            <person name="Spatafora J.W."/>
            <person name="Visel A."/>
            <person name="Grigoriev I.V."/>
        </authorList>
    </citation>
    <scope>NUCLEOTIDE SEQUENCE [LARGE SCALE GENOMIC DNA]</scope>
    <source>
        <strain evidence="7 8">CBS 931.73</strain>
    </source>
</reference>
<dbReference type="AlphaFoldDB" id="A0A1Y1YBN8"/>
<dbReference type="InterPro" id="IPR036249">
    <property type="entry name" value="Thioredoxin-like_sf"/>
</dbReference>
<evidence type="ECO:0000256" key="4">
    <source>
        <dbReference type="ARBA" id="ARBA00049091"/>
    </source>
</evidence>
<comment type="similarity">
    <text evidence="1 6">Belongs to the glutathione peroxidase family.</text>
</comment>
<dbReference type="GO" id="GO:0034599">
    <property type="term" value="P:cellular response to oxidative stress"/>
    <property type="evidence" value="ECO:0007669"/>
    <property type="project" value="TreeGrafter"/>
</dbReference>
<keyword evidence="2 6" id="KW-0575">Peroxidase</keyword>
<evidence type="ECO:0000256" key="3">
    <source>
        <dbReference type="ARBA" id="ARBA00023002"/>
    </source>
</evidence>
<comment type="caution">
    <text evidence="7">The sequence shown here is derived from an EMBL/GenBank/DDBJ whole genome shotgun (WGS) entry which is preliminary data.</text>
</comment>
<dbReference type="PANTHER" id="PTHR11592:SF78">
    <property type="entry name" value="GLUTATHIONE PEROXIDASE"/>
    <property type="match status" value="1"/>
</dbReference>
<dbReference type="PANTHER" id="PTHR11592">
    <property type="entry name" value="GLUTATHIONE PEROXIDASE"/>
    <property type="match status" value="1"/>
</dbReference>
<evidence type="ECO:0000256" key="2">
    <source>
        <dbReference type="ARBA" id="ARBA00022559"/>
    </source>
</evidence>
<dbReference type="SUPFAM" id="SSF52833">
    <property type="entry name" value="Thioredoxin-like"/>
    <property type="match status" value="1"/>
</dbReference>
<dbReference type="InParanoid" id="A0A1Y1YBN8"/>
<evidence type="ECO:0000256" key="5">
    <source>
        <dbReference type="PIRSR" id="PIRSR000303-1"/>
    </source>
</evidence>
<dbReference type="Proteomes" id="UP000193498">
    <property type="component" value="Unassembled WGS sequence"/>
</dbReference>
<dbReference type="InterPro" id="IPR029759">
    <property type="entry name" value="GPX_AS"/>
</dbReference>
<evidence type="ECO:0000313" key="7">
    <source>
        <dbReference type="EMBL" id="ORX95461.1"/>
    </source>
</evidence>
<evidence type="ECO:0000256" key="6">
    <source>
        <dbReference type="RuleBase" id="RU000499"/>
    </source>
</evidence>